<evidence type="ECO:0000313" key="2">
    <source>
        <dbReference type="EMBL" id="WWC86950.1"/>
    </source>
</evidence>
<sequence>MKNTYKYSSNPHFSFHLEELHDDIDSEKEETPPPPPSSDSVSKKRMGKSKSFADLAELLGFGSKSSSKFSEKDEHLSIP</sequence>
<organism evidence="2 3">
    <name type="scientific">Kwoniella dendrophila CBS 6074</name>
    <dbReference type="NCBI Taxonomy" id="1295534"/>
    <lineage>
        <taxon>Eukaryota</taxon>
        <taxon>Fungi</taxon>
        <taxon>Dikarya</taxon>
        <taxon>Basidiomycota</taxon>
        <taxon>Agaricomycotina</taxon>
        <taxon>Tremellomycetes</taxon>
        <taxon>Tremellales</taxon>
        <taxon>Cryptococcaceae</taxon>
        <taxon>Kwoniella</taxon>
    </lineage>
</organism>
<dbReference type="AlphaFoldDB" id="A0AAX4JNF8"/>
<protein>
    <submittedName>
        <fullName evidence="2">Uncharacterized protein</fullName>
    </submittedName>
</protein>
<gene>
    <name evidence="2" type="ORF">L201_001831</name>
</gene>
<reference evidence="2 3" key="1">
    <citation type="submission" date="2024-01" db="EMBL/GenBank/DDBJ databases">
        <title>Comparative genomics of Cryptococcus and Kwoniella reveals pathogenesis evolution and contrasting modes of karyotype evolution via chromosome fusion or intercentromeric recombination.</title>
        <authorList>
            <person name="Coelho M.A."/>
            <person name="David-Palma M."/>
            <person name="Shea T."/>
            <person name="Bowers K."/>
            <person name="McGinley-Smith S."/>
            <person name="Mohammad A.W."/>
            <person name="Gnirke A."/>
            <person name="Yurkov A.M."/>
            <person name="Nowrousian M."/>
            <person name="Sun S."/>
            <person name="Cuomo C.A."/>
            <person name="Heitman J."/>
        </authorList>
    </citation>
    <scope>NUCLEOTIDE SEQUENCE [LARGE SCALE GENOMIC DNA]</scope>
    <source>
        <strain evidence="2 3">CBS 6074</strain>
    </source>
</reference>
<dbReference type="EMBL" id="CP144099">
    <property type="protein sequence ID" value="WWC86950.1"/>
    <property type="molecule type" value="Genomic_DNA"/>
</dbReference>
<keyword evidence="3" id="KW-1185">Reference proteome</keyword>
<proteinExistence type="predicted"/>
<name>A0AAX4JNF8_9TREE</name>
<evidence type="ECO:0000256" key="1">
    <source>
        <dbReference type="SAM" id="MobiDB-lite"/>
    </source>
</evidence>
<feature type="region of interest" description="Disordered" evidence="1">
    <location>
        <begin position="16"/>
        <end position="48"/>
    </location>
</feature>
<dbReference type="Proteomes" id="UP001355207">
    <property type="component" value="Chromosome 2"/>
</dbReference>
<dbReference type="RefSeq" id="XP_066073713.1">
    <property type="nucleotide sequence ID" value="XM_066217616.1"/>
</dbReference>
<dbReference type="GeneID" id="91092503"/>
<accession>A0AAX4JNF8</accession>
<evidence type="ECO:0000313" key="3">
    <source>
        <dbReference type="Proteomes" id="UP001355207"/>
    </source>
</evidence>